<dbReference type="PRINTS" id="PR00834">
    <property type="entry name" value="PROTEASES2C"/>
</dbReference>
<dbReference type="EMBL" id="PDOE01000003">
    <property type="protein sequence ID" value="RKL67489.1"/>
    <property type="molecule type" value="Genomic_DNA"/>
</dbReference>
<keyword evidence="1" id="KW-0378">Hydrolase</keyword>
<dbReference type="InterPro" id="IPR043504">
    <property type="entry name" value="Peptidase_S1_PA_chymotrypsin"/>
</dbReference>
<dbReference type="GO" id="GO:0004252">
    <property type="term" value="F:serine-type endopeptidase activity"/>
    <property type="evidence" value="ECO:0007669"/>
    <property type="project" value="InterPro"/>
</dbReference>
<keyword evidence="3" id="KW-0812">Transmembrane</keyword>
<dbReference type="Proteomes" id="UP000281498">
    <property type="component" value="Unassembled WGS sequence"/>
</dbReference>
<dbReference type="PANTHER" id="PTHR43019:SF23">
    <property type="entry name" value="PROTEASE DO-LIKE 5, CHLOROPLASTIC"/>
    <property type="match status" value="1"/>
</dbReference>
<name>A0A3A9K594_9BACI</name>
<protein>
    <submittedName>
        <fullName evidence="4">Serine protease</fullName>
    </submittedName>
</protein>
<dbReference type="Gene3D" id="2.40.10.10">
    <property type="entry name" value="Trypsin-like serine proteases"/>
    <property type="match status" value="2"/>
</dbReference>
<dbReference type="AlphaFoldDB" id="A0A3A9K594"/>
<evidence type="ECO:0000313" key="4">
    <source>
        <dbReference type="EMBL" id="RKL67489.1"/>
    </source>
</evidence>
<organism evidence="4 5">
    <name type="scientific">Salipaludibacillus neizhouensis</name>
    <dbReference type="NCBI Taxonomy" id="885475"/>
    <lineage>
        <taxon>Bacteria</taxon>
        <taxon>Bacillati</taxon>
        <taxon>Bacillota</taxon>
        <taxon>Bacilli</taxon>
        <taxon>Bacillales</taxon>
        <taxon>Bacillaceae</taxon>
    </lineage>
</organism>
<dbReference type="GO" id="GO:0006508">
    <property type="term" value="P:proteolysis"/>
    <property type="evidence" value="ECO:0007669"/>
    <property type="project" value="UniProtKB-KW"/>
</dbReference>
<dbReference type="InterPro" id="IPR001940">
    <property type="entry name" value="Peptidase_S1C"/>
</dbReference>
<evidence type="ECO:0000256" key="3">
    <source>
        <dbReference type="SAM" id="Phobius"/>
    </source>
</evidence>
<sequence length="288" mass="32434">MAGRYKSMDSKNQNDQSTPEEERKKEDERVFFDGEHYYTKEEFFNPDDEEEDPKPKKNKKGFKIVIASVLTLALFSNVFAIWPKLINLPALEFLATSQELSQNEDVQTYTDSVVVVRGGNSKGTGFLFTDEGHIMTNQHVIEDEPFVTVSFQNGDGYHAEVIESDEELDIAILKVEEVELDRHVLEFEDAWDIDEPVYVIGNPLFFNYIANEGQLLGETTTQNREDPVLMLDAPVYRGSSGSPVINEQGNVVGVIFATTQVDHEGNEQKVGLAVPVEDFIEDLSVGEN</sequence>
<keyword evidence="1" id="KW-0720">Serine protease</keyword>
<reference evidence="4 5" key="1">
    <citation type="submission" date="2017-10" db="EMBL/GenBank/DDBJ databases">
        <title>Bacillus sp. nov., a halophilic bacterium isolated from a Keqin Lake.</title>
        <authorList>
            <person name="Wang H."/>
        </authorList>
    </citation>
    <scope>NUCLEOTIDE SEQUENCE [LARGE SCALE GENOMIC DNA]</scope>
    <source>
        <strain evidence="4 5">KCTC 13187</strain>
    </source>
</reference>
<dbReference type="Pfam" id="PF13365">
    <property type="entry name" value="Trypsin_2"/>
    <property type="match status" value="1"/>
</dbReference>
<keyword evidence="3" id="KW-0472">Membrane</keyword>
<proteinExistence type="predicted"/>
<feature type="transmembrane region" description="Helical" evidence="3">
    <location>
        <begin position="64"/>
        <end position="82"/>
    </location>
</feature>
<evidence type="ECO:0000256" key="2">
    <source>
        <dbReference type="SAM" id="MobiDB-lite"/>
    </source>
</evidence>
<comment type="caution">
    <text evidence="4">The sequence shown here is derived from an EMBL/GenBank/DDBJ whole genome shotgun (WGS) entry which is preliminary data.</text>
</comment>
<feature type="region of interest" description="Disordered" evidence="2">
    <location>
        <begin position="1"/>
        <end position="32"/>
    </location>
</feature>
<gene>
    <name evidence="4" type="ORF">CR203_09060</name>
</gene>
<keyword evidence="3" id="KW-1133">Transmembrane helix</keyword>
<dbReference type="SUPFAM" id="SSF50494">
    <property type="entry name" value="Trypsin-like serine proteases"/>
    <property type="match status" value="1"/>
</dbReference>
<keyword evidence="5" id="KW-1185">Reference proteome</keyword>
<accession>A0A3A9K594</accession>
<feature type="compositionally biased region" description="Basic and acidic residues" evidence="2">
    <location>
        <begin position="20"/>
        <end position="32"/>
    </location>
</feature>
<dbReference type="OrthoDB" id="9766361at2"/>
<evidence type="ECO:0000313" key="5">
    <source>
        <dbReference type="Proteomes" id="UP000281498"/>
    </source>
</evidence>
<keyword evidence="4" id="KW-0645">Protease</keyword>
<dbReference type="PANTHER" id="PTHR43019">
    <property type="entry name" value="SERINE ENDOPROTEASE DEGS"/>
    <property type="match status" value="1"/>
</dbReference>
<dbReference type="InterPro" id="IPR009003">
    <property type="entry name" value="Peptidase_S1_PA"/>
</dbReference>
<evidence type="ECO:0000256" key="1">
    <source>
        <dbReference type="ARBA" id="ARBA00022825"/>
    </source>
</evidence>